<protein>
    <submittedName>
        <fullName evidence="1">Replication initiator protein A</fullName>
    </submittedName>
</protein>
<evidence type="ECO:0000313" key="2">
    <source>
        <dbReference type="Proteomes" id="UP000713880"/>
    </source>
</evidence>
<reference evidence="1" key="2">
    <citation type="journal article" date="2021" name="Sci. Rep.">
        <title>The distribution of antibiotic resistance genes in chicken gut microbiota commensals.</title>
        <authorList>
            <person name="Juricova H."/>
            <person name="Matiasovicova J."/>
            <person name="Kubasova T."/>
            <person name="Cejkova D."/>
            <person name="Rychlik I."/>
        </authorList>
    </citation>
    <scope>NUCLEOTIDE SEQUENCE</scope>
    <source>
        <strain evidence="1">An420c</strain>
    </source>
</reference>
<dbReference type="RefSeq" id="WP_087224398.1">
    <property type="nucleotide sequence ID" value="NZ_JACJLV010000041.1"/>
</dbReference>
<dbReference type="Pfam" id="PF06970">
    <property type="entry name" value="RepA_N"/>
    <property type="match status" value="1"/>
</dbReference>
<name>A0A938XIP5_9CLOT</name>
<gene>
    <name evidence="1" type="ORF">H6A13_10640</name>
</gene>
<dbReference type="AlphaFoldDB" id="A0A938XIP5"/>
<sequence>MAFRYFYGKEADQYSFIRIPKLLLTGKDFSSLSIMAKMLYGLLLDRMGMASKNKWLDRENRVYVIYPIAEIQQDMCISRKKAMEILSELEEKGLVEKQIRGSGLPNLLYIKQFTAA</sequence>
<dbReference type="EMBL" id="JACJLV010000041">
    <property type="protein sequence ID" value="MBM6827544.1"/>
    <property type="molecule type" value="Genomic_DNA"/>
</dbReference>
<keyword evidence="2" id="KW-1185">Reference proteome</keyword>
<organism evidence="1 2">
    <name type="scientific">Mordavella massiliensis</name>
    <dbReference type="NCBI Taxonomy" id="1871024"/>
    <lineage>
        <taxon>Bacteria</taxon>
        <taxon>Bacillati</taxon>
        <taxon>Bacillota</taxon>
        <taxon>Clostridia</taxon>
        <taxon>Eubacteriales</taxon>
        <taxon>Clostridiaceae</taxon>
        <taxon>Mordavella</taxon>
    </lineage>
</organism>
<accession>A0A938XIP5</accession>
<dbReference type="Proteomes" id="UP000713880">
    <property type="component" value="Unassembled WGS sequence"/>
</dbReference>
<comment type="caution">
    <text evidence="1">The sequence shown here is derived from an EMBL/GenBank/DDBJ whole genome shotgun (WGS) entry which is preliminary data.</text>
</comment>
<dbReference type="InterPro" id="IPR010724">
    <property type="entry name" value="RepA_N"/>
</dbReference>
<reference evidence="1" key="1">
    <citation type="submission" date="2020-08" db="EMBL/GenBank/DDBJ databases">
        <authorList>
            <person name="Cejkova D."/>
            <person name="Kubasova T."/>
            <person name="Jahodarova E."/>
            <person name="Rychlik I."/>
        </authorList>
    </citation>
    <scope>NUCLEOTIDE SEQUENCE</scope>
    <source>
        <strain evidence="1">An420c</strain>
    </source>
</reference>
<proteinExistence type="predicted"/>
<evidence type="ECO:0000313" key="1">
    <source>
        <dbReference type="EMBL" id="MBM6827544.1"/>
    </source>
</evidence>